<keyword evidence="10" id="KW-1185">Reference proteome</keyword>
<dbReference type="STRING" id="51028.A0A0N4V3A2"/>
<gene>
    <name evidence="9" type="ORF">EVEC_LOCUS4229</name>
</gene>
<sequence>MIFDHCVLWILHSWIWFLVLVAAVESDDCKVRELSYLPIKVAPKASAWSPTLDLYLFRGYERVPSHLFLDAHVQINLTDVRVYQVVTVKVDFSLSITCDIILELTCKQERLWNYSSFRIYFQGENCSAVLEQYNDDHRLFGVLRHFSFAHSKHLNPFDRTVIGIATNEAYVVRLKIWEINYFRAIAFIGAIILYLLSYFLVRNALFFYSSGCAFGVIASLLIVGFTVYRFAPKKWLFGVPLLFGGWSVSFYTVYFLWKNFTAIVLKYQKFVIAYFATIIIISFAVCYRYGPPTDVRSHNLAQWALQLLALLIIYFSCQRQGAEETRKAMEKLRKFCRSPNANAWRITSAIKDPKRFASFIEGSSDHVTQEEIDLYENESKNAGQLSDDSGEDELLFNSRNRGLELSGRNSSPVRSRLYYSGEFAHFHGDNGPELADFGEDDGENNILENPHPDWEEDARNSSFGRLRSGYMRQLSHSESGYNGLLMPAPRMPRSDPDQLCSFYQLTPQQVSIYRFLREKGMGRGNDYIGESEHSIKQGIPEEYFDEYEFDEDLARLVEVDLIQESILDGYWGVK</sequence>
<dbReference type="EMBL" id="UXUI01007800">
    <property type="protein sequence ID" value="VDD89478.1"/>
    <property type="molecule type" value="Genomic_DNA"/>
</dbReference>
<evidence type="ECO:0000256" key="2">
    <source>
        <dbReference type="ARBA" id="ARBA00005748"/>
    </source>
</evidence>
<dbReference type="Proteomes" id="UP000274131">
    <property type="component" value="Unassembled WGS sequence"/>
</dbReference>
<evidence type="ECO:0000256" key="6">
    <source>
        <dbReference type="ARBA" id="ARBA00023136"/>
    </source>
</evidence>
<dbReference type="PANTHER" id="PTHR13598:SF1">
    <property type="entry name" value="AT07567P-RELATED"/>
    <property type="match status" value="1"/>
</dbReference>
<dbReference type="AlphaFoldDB" id="A0A0N4V3A2"/>
<keyword evidence="6 8" id="KW-0472">Membrane</keyword>
<reference evidence="11" key="1">
    <citation type="submission" date="2017-02" db="UniProtKB">
        <authorList>
            <consortium name="WormBaseParasite"/>
        </authorList>
    </citation>
    <scope>IDENTIFICATION</scope>
</reference>
<feature type="transmembrane region" description="Helical" evidence="8">
    <location>
        <begin position="181"/>
        <end position="200"/>
    </location>
</feature>
<protein>
    <submittedName>
        <fullName evidence="11">Transmembrane protein</fullName>
    </submittedName>
</protein>
<accession>A0A0N4V3A2</accession>
<keyword evidence="7" id="KW-0539">Nucleus</keyword>
<evidence type="ECO:0000256" key="1">
    <source>
        <dbReference type="ARBA" id="ARBA00004575"/>
    </source>
</evidence>
<proteinExistence type="inferred from homology"/>
<keyword evidence="4" id="KW-0732">Signal</keyword>
<keyword evidence="3 8" id="KW-0812">Transmembrane</keyword>
<dbReference type="Pfam" id="PF10225">
    <property type="entry name" value="NEMP"/>
    <property type="match status" value="1"/>
</dbReference>
<evidence type="ECO:0000313" key="9">
    <source>
        <dbReference type="EMBL" id="VDD89478.1"/>
    </source>
</evidence>
<keyword evidence="5 8" id="KW-1133">Transmembrane helix</keyword>
<feature type="transmembrane region" description="Helical" evidence="8">
    <location>
        <begin position="206"/>
        <end position="228"/>
    </location>
</feature>
<evidence type="ECO:0000256" key="8">
    <source>
        <dbReference type="SAM" id="Phobius"/>
    </source>
</evidence>
<reference evidence="9 10" key="2">
    <citation type="submission" date="2018-10" db="EMBL/GenBank/DDBJ databases">
        <authorList>
            <consortium name="Pathogen Informatics"/>
        </authorList>
    </citation>
    <scope>NUCLEOTIDE SEQUENCE [LARGE SCALE GENOMIC DNA]</scope>
</reference>
<evidence type="ECO:0000313" key="11">
    <source>
        <dbReference type="WBParaSite" id="EVEC_0000452101-mRNA-1"/>
    </source>
</evidence>
<feature type="transmembrane region" description="Helical" evidence="8">
    <location>
        <begin position="6"/>
        <end position="24"/>
    </location>
</feature>
<evidence type="ECO:0000256" key="7">
    <source>
        <dbReference type="ARBA" id="ARBA00023242"/>
    </source>
</evidence>
<dbReference type="PANTHER" id="PTHR13598">
    <property type="entry name" value="AT07567P-RELATED"/>
    <property type="match status" value="1"/>
</dbReference>
<dbReference type="InterPro" id="IPR019358">
    <property type="entry name" value="NEMP_fam"/>
</dbReference>
<organism evidence="11">
    <name type="scientific">Enterobius vermicularis</name>
    <name type="common">Human pinworm</name>
    <dbReference type="NCBI Taxonomy" id="51028"/>
    <lineage>
        <taxon>Eukaryota</taxon>
        <taxon>Metazoa</taxon>
        <taxon>Ecdysozoa</taxon>
        <taxon>Nematoda</taxon>
        <taxon>Chromadorea</taxon>
        <taxon>Rhabditida</taxon>
        <taxon>Spirurina</taxon>
        <taxon>Oxyuridomorpha</taxon>
        <taxon>Oxyuroidea</taxon>
        <taxon>Oxyuridae</taxon>
        <taxon>Enterobius</taxon>
    </lineage>
</organism>
<feature type="transmembrane region" description="Helical" evidence="8">
    <location>
        <begin position="235"/>
        <end position="257"/>
    </location>
</feature>
<name>A0A0N4V3A2_ENTVE</name>
<comment type="similarity">
    <text evidence="2">Belongs to the NEMP family.</text>
</comment>
<evidence type="ECO:0000313" key="10">
    <source>
        <dbReference type="Proteomes" id="UP000274131"/>
    </source>
</evidence>
<feature type="transmembrane region" description="Helical" evidence="8">
    <location>
        <begin position="299"/>
        <end position="316"/>
    </location>
</feature>
<dbReference type="OrthoDB" id="509138at2759"/>
<dbReference type="GO" id="GO:0005637">
    <property type="term" value="C:nuclear inner membrane"/>
    <property type="evidence" value="ECO:0007669"/>
    <property type="project" value="UniProtKB-SubCell"/>
</dbReference>
<evidence type="ECO:0000256" key="4">
    <source>
        <dbReference type="ARBA" id="ARBA00022729"/>
    </source>
</evidence>
<evidence type="ECO:0000256" key="3">
    <source>
        <dbReference type="ARBA" id="ARBA00022692"/>
    </source>
</evidence>
<dbReference type="WBParaSite" id="EVEC_0000452101-mRNA-1">
    <property type="protein sequence ID" value="EVEC_0000452101-mRNA-1"/>
    <property type="gene ID" value="EVEC_0000452101"/>
</dbReference>
<comment type="subcellular location">
    <subcellularLocation>
        <location evidence="1">Nucleus inner membrane</location>
        <topology evidence="1">Multi-pass membrane protein</topology>
        <orientation evidence="1">Nucleoplasmic side</orientation>
    </subcellularLocation>
</comment>
<feature type="transmembrane region" description="Helical" evidence="8">
    <location>
        <begin position="269"/>
        <end position="287"/>
    </location>
</feature>
<evidence type="ECO:0000256" key="5">
    <source>
        <dbReference type="ARBA" id="ARBA00022989"/>
    </source>
</evidence>